<dbReference type="EMBL" id="KD181701">
    <property type="protein sequence ID" value="EMS54540.1"/>
    <property type="molecule type" value="Genomic_DNA"/>
</dbReference>
<dbReference type="PANTHER" id="PTHR31745">
    <property type="entry name" value="SINGLE-STRANDED DNA-BINDING PROTEIN WHY2, MITOCHONDRIAL"/>
    <property type="match status" value="1"/>
</dbReference>
<dbReference type="OMA" id="NTIPHIP"/>
<dbReference type="InterPro" id="IPR009044">
    <property type="entry name" value="ssDNA-bd_transcriptional_reg"/>
</dbReference>
<dbReference type="SUPFAM" id="SSF54447">
    <property type="entry name" value="ssDNA-binding transcriptional regulator domain"/>
    <property type="match status" value="1"/>
</dbReference>
<dbReference type="GO" id="GO:0006355">
    <property type="term" value="P:regulation of DNA-templated transcription"/>
    <property type="evidence" value="ECO:0007669"/>
    <property type="project" value="InterPro"/>
</dbReference>
<dbReference type="STRING" id="4572.M7ZQD6"/>
<dbReference type="GO" id="GO:0006952">
    <property type="term" value="P:defense response"/>
    <property type="evidence" value="ECO:0007669"/>
    <property type="project" value="InterPro"/>
</dbReference>
<evidence type="ECO:0000256" key="2">
    <source>
        <dbReference type="ARBA" id="ARBA00022946"/>
    </source>
</evidence>
<feature type="compositionally biased region" description="Basic and acidic residues" evidence="3">
    <location>
        <begin position="219"/>
        <end position="228"/>
    </location>
</feature>
<dbReference type="Pfam" id="PF08536">
    <property type="entry name" value="Whirly"/>
    <property type="match status" value="1"/>
</dbReference>
<comment type="similarity">
    <text evidence="1">Belongs to the Whirly family.</text>
</comment>
<dbReference type="eggNOG" id="ENOG502QRRY">
    <property type="taxonomic scope" value="Eukaryota"/>
</dbReference>
<dbReference type="AlphaFoldDB" id="M7ZQD6"/>
<dbReference type="GO" id="GO:0003697">
    <property type="term" value="F:single-stranded DNA binding"/>
    <property type="evidence" value="ECO:0007669"/>
    <property type="project" value="InterPro"/>
</dbReference>
<evidence type="ECO:0000313" key="4">
    <source>
        <dbReference type="EMBL" id="EMS54540.1"/>
    </source>
</evidence>
<dbReference type="InterPro" id="IPR013742">
    <property type="entry name" value="Whirly"/>
</dbReference>
<dbReference type="PANTHER" id="PTHR31745:SF1">
    <property type="entry name" value="SINGLE-STRANDED DNA-BINDING PROTEIN WHY2, MITOCHONDRIAL"/>
    <property type="match status" value="1"/>
</dbReference>
<evidence type="ECO:0008006" key="5">
    <source>
        <dbReference type="Google" id="ProtNLM"/>
    </source>
</evidence>
<proteinExistence type="inferred from homology"/>
<reference evidence="4" key="1">
    <citation type="journal article" date="2013" name="Nature">
        <title>Draft genome of the wheat A-genome progenitor Triticum urartu.</title>
        <authorList>
            <person name="Ling H.Q."/>
            <person name="Zhao S."/>
            <person name="Liu D."/>
            <person name="Wang J."/>
            <person name="Sun H."/>
            <person name="Zhang C."/>
            <person name="Fan H."/>
            <person name="Li D."/>
            <person name="Dong L."/>
            <person name="Tao Y."/>
            <person name="Gao C."/>
            <person name="Wu H."/>
            <person name="Li Y."/>
            <person name="Cui Y."/>
            <person name="Guo X."/>
            <person name="Zheng S."/>
            <person name="Wang B."/>
            <person name="Yu K."/>
            <person name="Liang Q."/>
            <person name="Yang W."/>
            <person name="Lou X."/>
            <person name="Chen J."/>
            <person name="Feng M."/>
            <person name="Jian J."/>
            <person name="Zhang X."/>
            <person name="Luo G."/>
            <person name="Jiang Y."/>
            <person name="Liu J."/>
            <person name="Wang Z."/>
            <person name="Sha Y."/>
            <person name="Zhang B."/>
            <person name="Wu H."/>
            <person name="Tang D."/>
            <person name="Shen Q."/>
            <person name="Xue P."/>
            <person name="Zou S."/>
            <person name="Wang X."/>
            <person name="Liu X."/>
            <person name="Wang F."/>
            <person name="Yang Y."/>
            <person name="An X."/>
            <person name="Dong Z."/>
            <person name="Zhang K."/>
            <person name="Zhang X."/>
            <person name="Luo M.C."/>
            <person name="Dvorak J."/>
            <person name="Tong Y."/>
            <person name="Wang J."/>
            <person name="Yang H."/>
            <person name="Li Z."/>
            <person name="Wang D."/>
            <person name="Zhang A."/>
            <person name="Wang J."/>
        </authorList>
    </citation>
    <scope>NUCLEOTIDE SEQUENCE</scope>
</reference>
<evidence type="ECO:0000256" key="3">
    <source>
        <dbReference type="SAM" id="MobiDB-lite"/>
    </source>
</evidence>
<organism evidence="4">
    <name type="scientific">Triticum urartu</name>
    <name type="common">Red wild einkorn</name>
    <name type="synonym">Crithodium urartu</name>
    <dbReference type="NCBI Taxonomy" id="4572"/>
    <lineage>
        <taxon>Eukaryota</taxon>
        <taxon>Viridiplantae</taxon>
        <taxon>Streptophyta</taxon>
        <taxon>Embryophyta</taxon>
        <taxon>Tracheophyta</taxon>
        <taxon>Spermatophyta</taxon>
        <taxon>Magnoliopsida</taxon>
        <taxon>Liliopsida</taxon>
        <taxon>Poales</taxon>
        <taxon>Poaceae</taxon>
        <taxon>BOP clade</taxon>
        <taxon>Pooideae</taxon>
        <taxon>Triticodae</taxon>
        <taxon>Triticeae</taxon>
        <taxon>Triticinae</taxon>
        <taxon>Triticum</taxon>
    </lineage>
</organism>
<keyword evidence="2" id="KW-0809">Transit peptide</keyword>
<accession>M7ZQD6</accession>
<evidence type="ECO:0000256" key="1">
    <source>
        <dbReference type="ARBA" id="ARBA00006061"/>
    </source>
</evidence>
<name>M7ZQD6_TRIUA</name>
<feature type="region of interest" description="Disordered" evidence="3">
    <location>
        <begin position="207"/>
        <end position="228"/>
    </location>
</feature>
<sequence length="364" mass="40028">MKTYDYINRVVLTLPLPVYEGLTLSMKIGRGVTDLKDVLWSGSLTFKHALSTSAANVDENASVKKYASYTVFKGKAALSISPILPLFTKVESGGSRVDRNGSVMLTFFPAVGQRKYDYTKKQLFALSPTEVGSLISLGPAESCEFFHDPSMKSSTLYRAIIFSLSTTISKTNERLSVPVTKAEFAVMRTALSFALPHIMGWDQALSTHPQSTSTSASKPRFERPNPASEWDRELSDFMVPKEIEVRMKSTMKPLVSVQCTYRFMANVYSRLSYNLRLMSSVAVQSCGLCKEPQRTRTGYTQRIGYNPAETNPCSVMIPDTTFLSSTTGRNCTGEGGDSIFSMASTAIASAVIVLGFLKEVKQAC</sequence>
<feature type="compositionally biased region" description="Polar residues" evidence="3">
    <location>
        <begin position="207"/>
        <end position="217"/>
    </location>
</feature>
<protein>
    <recommendedName>
        <fullName evidence="5">Single-stranded DNA-bindig protein WHY2, mitochondrial</fullName>
    </recommendedName>
</protein>
<dbReference type="Gene3D" id="2.30.31.10">
    <property type="entry name" value="Transcriptional Coactivator Pc4, Chain A"/>
    <property type="match status" value="1"/>
</dbReference>
<gene>
    <name evidence="4" type="ORF">TRIUR3_19131</name>
</gene>